<evidence type="ECO:0000256" key="4">
    <source>
        <dbReference type="ARBA" id="ARBA00022679"/>
    </source>
</evidence>
<dbReference type="NCBIfam" id="TIGR00755">
    <property type="entry name" value="ksgA"/>
    <property type="match status" value="1"/>
</dbReference>
<dbReference type="SMART" id="SM00650">
    <property type="entry name" value="rADc"/>
    <property type="match status" value="1"/>
</dbReference>
<protein>
    <recommendedName>
        <fullName evidence="7">Ribosomal RNA small subunit methyltransferase A</fullName>
        <ecNumber evidence="7">2.1.1.182</ecNumber>
    </recommendedName>
    <alternativeName>
        <fullName evidence="7">16S rRNA (adenine(1518)-N(6)/adenine(1519)-N(6))-dimethyltransferase</fullName>
    </alternativeName>
    <alternativeName>
        <fullName evidence="7">16S rRNA dimethyladenosine transferase</fullName>
    </alternativeName>
    <alternativeName>
        <fullName evidence="7">16S rRNA dimethylase</fullName>
    </alternativeName>
    <alternativeName>
        <fullName evidence="7">S-adenosylmethionine-6-N', N'-adenosyl(rRNA) dimethyltransferase</fullName>
    </alternativeName>
</protein>
<dbReference type="PROSITE" id="PS51689">
    <property type="entry name" value="SAM_RNA_A_N6_MT"/>
    <property type="match status" value="1"/>
</dbReference>
<comment type="caution">
    <text evidence="10">The sequence shown here is derived from an EMBL/GenBank/DDBJ whole genome shotgun (WGS) entry which is preliminary data.</text>
</comment>
<dbReference type="HAMAP" id="MF_00607">
    <property type="entry name" value="16SrRNA_methyltr_A"/>
    <property type="match status" value="1"/>
</dbReference>
<feature type="binding site" evidence="7 8">
    <location>
        <position position="41"/>
    </location>
    <ligand>
        <name>S-adenosyl-L-methionine</name>
        <dbReference type="ChEBI" id="CHEBI:59789"/>
    </ligand>
</feature>
<gene>
    <name evidence="7" type="primary">rsmA</name>
    <name evidence="7" type="synonym">ksgA</name>
    <name evidence="10" type="ORF">DFR28_101990</name>
</gene>
<dbReference type="AlphaFoldDB" id="A0A395JQG0"/>
<dbReference type="EC" id="2.1.1.182" evidence="7"/>
<evidence type="ECO:0000313" key="11">
    <source>
        <dbReference type="Proteomes" id="UP000253083"/>
    </source>
</evidence>
<dbReference type="RefSeq" id="WP_113953156.1">
    <property type="nucleotide sequence ID" value="NZ_QNRT01000001.1"/>
</dbReference>
<organism evidence="10 11">
    <name type="scientific">Arenicella xantha</name>
    <dbReference type="NCBI Taxonomy" id="644221"/>
    <lineage>
        <taxon>Bacteria</taxon>
        <taxon>Pseudomonadati</taxon>
        <taxon>Pseudomonadota</taxon>
        <taxon>Gammaproteobacteria</taxon>
        <taxon>Arenicellales</taxon>
        <taxon>Arenicellaceae</taxon>
        <taxon>Arenicella</taxon>
    </lineage>
</organism>
<dbReference type="GO" id="GO:0003723">
    <property type="term" value="F:RNA binding"/>
    <property type="evidence" value="ECO:0007669"/>
    <property type="project" value="UniProtKB-UniRule"/>
</dbReference>
<dbReference type="Pfam" id="PF00398">
    <property type="entry name" value="RrnaAD"/>
    <property type="match status" value="1"/>
</dbReference>
<name>A0A395JQG0_9GAMM</name>
<evidence type="ECO:0000256" key="5">
    <source>
        <dbReference type="ARBA" id="ARBA00022691"/>
    </source>
</evidence>
<comment type="subcellular location">
    <subcellularLocation>
        <location evidence="7">Cytoplasm</location>
    </subcellularLocation>
</comment>
<dbReference type="PANTHER" id="PTHR11727:SF7">
    <property type="entry name" value="DIMETHYLADENOSINE TRANSFERASE-RELATED"/>
    <property type="match status" value="1"/>
</dbReference>
<dbReference type="InterPro" id="IPR020598">
    <property type="entry name" value="rRNA_Ade_methylase_Trfase_N"/>
</dbReference>
<keyword evidence="5 7" id="KW-0949">S-adenosyl-L-methionine</keyword>
<dbReference type="Gene3D" id="1.10.8.100">
    <property type="entry name" value="Ribosomal RNA adenine dimethylase-like, domain 2"/>
    <property type="match status" value="1"/>
</dbReference>
<dbReference type="Proteomes" id="UP000253083">
    <property type="component" value="Unassembled WGS sequence"/>
</dbReference>
<keyword evidence="1 7" id="KW-0963">Cytoplasm</keyword>
<dbReference type="GO" id="GO:0052908">
    <property type="term" value="F:16S rRNA (adenine(1518)-N(6)/adenine(1519)-N(6))-dimethyltransferase activity"/>
    <property type="evidence" value="ECO:0007669"/>
    <property type="project" value="UniProtKB-EC"/>
</dbReference>
<dbReference type="EMBL" id="QNRT01000001">
    <property type="protein sequence ID" value="RBP53603.1"/>
    <property type="molecule type" value="Genomic_DNA"/>
</dbReference>
<dbReference type="FunCoup" id="A0A395JQG0">
    <property type="interactions" value="550"/>
</dbReference>
<reference evidence="10 11" key="1">
    <citation type="submission" date="2018-06" db="EMBL/GenBank/DDBJ databases">
        <title>Genomic Encyclopedia of Type Strains, Phase IV (KMG-IV): sequencing the most valuable type-strain genomes for metagenomic binning, comparative biology and taxonomic classification.</title>
        <authorList>
            <person name="Goeker M."/>
        </authorList>
    </citation>
    <scope>NUCLEOTIDE SEQUENCE [LARGE SCALE GENOMIC DNA]</scope>
    <source>
        <strain evidence="10 11">DSM 24032</strain>
    </source>
</reference>
<dbReference type="InterPro" id="IPR011530">
    <property type="entry name" value="rRNA_adenine_dimethylase"/>
</dbReference>
<feature type="binding site" evidence="7 8">
    <location>
        <position position="14"/>
    </location>
    <ligand>
        <name>S-adenosyl-L-methionine</name>
        <dbReference type="ChEBI" id="CHEBI:59789"/>
    </ligand>
</feature>
<comment type="catalytic activity">
    <reaction evidence="7">
        <text>adenosine(1518)/adenosine(1519) in 16S rRNA + 4 S-adenosyl-L-methionine = N(6)-dimethyladenosine(1518)/N(6)-dimethyladenosine(1519) in 16S rRNA + 4 S-adenosyl-L-homocysteine + 4 H(+)</text>
        <dbReference type="Rhea" id="RHEA:19609"/>
        <dbReference type="Rhea" id="RHEA-COMP:10232"/>
        <dbReference type="Rhea" id="RHEA-COMP:10233"/>
        <dbReference type="ChEBI" id="CHEBI:15378"/>
        <dbReference type="ChEBI" id="CHEBI:57856"/>
        <dbReference type="ChEBI" id="CHEBI:59789"/>
        <dbReference type="ChEBI" id="CHEBI:74411"/>
        <dbReference type="ChEBI" id="CHEBI:74493"/>
        <dbReference type="EC" id="2.1.1.182"/>
    </reaction>
</comment>
<feature type="domain" description="Ribosomal RNA adenine methylase transferase N-terminal" evidence="9">
    <location>
        <begin position="21"/>
        <end position="192"/>
    </location>
</feature>
<evidence type="ECO:0000256" key="1">
    <source>
        <dbReference type="ARBA" id="ARBA00022490"/>
    </source>
</evidence>
<dbReference type="InParanoid" id="A0A395JQG0"/>
<evidence type="ECO:0000256" key="7">
    <source>
        <dbReference type="HAMAP-Rule" id="MF_00607"/>
    </source>
</evidence>
<dbReference type="FunFam" id="1.10.8.100:FF:000001">
    <property type="entry name" value="Ribosomal RNA small subunit methyltransferase A"/>
    <property type="match status" value="1"/>
</dbReference>
<evidence type="ECO:0000256" key="2">
    <source>
        <dbReference type="ARBA" id="ARBA00022552"/>
    </source>
</evidence>
<evidence type="ECO:0000256" key="8">
    <source>
        <dbReference type="PROSITE-ProRule" id="PRU01026"/>
    </source>
</evidence>
<comment type="function">
    <text evidence="7">Specifically dimethylates two adjacent adenosines (A1518 and A1519) in the loop of a conserved hairpin near the 3'-end of 16S rRNA in the 30S particle. May play a critical role in biogenesis of 30S subunits.</text>
</comment>
<dbReference type="PANTHER" id="PTHR11727">
    <property type="entry name" value="DIMETHYLADENOSINE TRANSFERASE"/>
    <property type="match status" value="1"/>
</dbReference>
<comment type="similarity">
    <text evidence="7">Belongs to the class I-like SAM-binding methyltransferase superfamily. rRNA adenine N(6)-methyltransferase family. RsmA subfamily.</text>
</comment>
<evidence type="ECO:0000256" key="3">
    <source>
        <dbReference type="ARBA" id="ARBA00022603"/>
    </source>
</evidence>
<dbReference type="InterPro" id="IPR023165">
    <property type="entry name" value="rRNA_Ade_diMease-like_C"/>
</dbReference>
<keyword evidence="4 7" id="KW-0808">Transferase</keyword>
<feature type="binding site" evidence="7 8">
    <location>
        <position position="16"/>
    </location>
    <ligand>
        <name>S-adenosyl-L-methionine</name>
        <dbReference type="ChEBI" id="CHEBI:59789"/>
    </ligand>
</feature>
<dbReference type="PROSITE" id="PS01131">
    <property type="entry name" value="RRNA_A_DIMETH"/>
    <property type="match status" value="1"/>
</dbReference>
<dbReference type="GO" id="GO:0005829">
    <property type="term" value="C:cytosol"/>
    <property type="evidence" value="ECO:0007669"/>
    <property type="project" value="TreeGrafter"/>
</dbReference>
<sequence length="266" mass="29650">MTEFAAPRKTLGQNFLQDPNIIAKIVGSLSVQPSDIVLEIGPGRGALTELILPLAAHLHLVEFDRDLVEYWRARNNPRLTVHGVDVLKFDFATVLNQVDRKIKVIGNLPYNISSPVLFHLMPYADRIDSQIVMLQKEVVERMASKPGSKQYGRLSVMLQQRYHIELLFGVPPTAFFPAPKVDSAIARLTPLTEIAHPVSDHEDFTALVKQAFSMRRKTLRNNLKPMLSTSQIEAIDIDPSARSETLSVGQFAALANVYSSVKPNNS</sequence>
<dbReference type="InterPro" id="IPR001737">
    <property type="entry name" value="KsgA/Erm"/>
</dbReference>
<evidence type="ECO:0000256" key="6">
    <source>
        <dbReference type="ARBA" id="ARBA00022884"/>
    </source>
</evidence>
<dbReference type="CDD" id="cd02440">
    <property type="entry name" value="AdoMet_MTases"/>
    <property type="match status" value="1"/>
</dbReference>
<keyword evidence="2 7" id="KW-0698">rRNA processing</keyword>
<feature type="binding site" evidence="7 8">
    <location>
        <position position="62"/>
    </location>
    <ligand>
        <name>S-adenosyl-L-methionine</name>
        <dbReference type="ChEBI" id="CHEBI:59789"/>
    </ligand>
</feature>
<keyword evidence="3 7" id="KW-0489">Methyltransferase</keyword>
<evidence type="ECO:0000313" key="10">
    <source>
        <dbReference type="EMBL" id="RBP53603.1"/>
    </source>
</evidence>
<dbReference type="InterPro" id="IPR020596">
    <property type="entry name" value="rRNA_Ade_Mease_Trfase_CS"/>
</dbReference>
<dbReference type="InterPro" id="IPR029063">
    <property type="entry name" value="SAM-dependent_MTases_sf"/>
</dbReference>
<keyword evidence="11" id="KW-1185">Reference proteome</keyword>
<accession>A0A395JQG0</accession>
<evidence type="ECO:0000259" key="9">
    <source>
        <dbReference type="SMART" id="SM00650"/>
    </source>
</evidence>
<dbReference type="OrthoDB" id="9814755at2"/>
<dbReference type="SUPFAM" id="SSF53335">
    <property type="entry name" value="S-adenosyl-L-methionine-dependent methyltransferases"/>
    <property type="match status" value="1"/>
</dbReference>
<keyword evidence="6 7" id="KW-0694">RNA-binding</keyword>
<dbReference type="Gene3D" id="3.40.50.150">
    <property type="entry name" value="Vaccinia Virus protein VP39"/>
    <property type="match status" value="1"/>
</dbReference>
<feature type="binding site" evidence="7 8">
    <location>
        <position position="85"/>
    </location>
    <ligand>
        <name>S-adenosyl-L-methionine</name>
        <dbReference type="ChEBI" id="CHEBI:59789"/>
    </ligand>
</feature>
<feature type="binding site" evidence="7 8">
    <location>
        <position position="107"/>
    </location>
    <ligand>
        <name>S-adenosyl-L-methionine</name>
        <dbReference type="ChEBI" id="CHEBI:59789"/>
    </ligand>
</feature>
<proteinExistence type="inferred from homology"/>